<dbReference type="RefSeq" id="WP_229432869.1">
    <property type="nucleotide sequence ID" value="NZ_JAJHPV010000013.1"/>
</dbReference>
<evidence type="ECO:0000256" key="7">
    <source>
        <dbReference type="PROSITE-ProRule" id="PRU01373"/>
    </source>
</evidence>
<dbReference type="SUPFAM" id="SSF141523">
    <property type="entry name" value="L,D-transpeptidase catalytic domain-like"/>
    <property type="match status" value="1"/>
</dbReference>
<accession>A0ABS8IVP8</accession>
<dbReference type="InterPro" id="IPR002477">
    <property type="entry name" value="Peptidoglycan-bd-like"/>
</dbReference>
<evidence type="ECO:0000256" key="2">
    <source>
        <dbReference type="ARBA" id="ARBA00005992"/>
    </source>
</evidence>
<feature type="active site" description="Nucleophile" evidence="7">
    <location>
        <position position="455"/>
    </location>
</feature>
<name>A0ABS8IVP8_9BURK</name>
<dbReference type="Pfam" id="PF20142">
    <property type="entry name" value="Scaffold"/>
    <property type="match status" value="1"/>
</dbReference>
<dbReference type="EMBL" id="JAJHPV010000013">
    <property type="protein sequence ID" value="MCC6072001.1"/>
    <property type="molecule type" value="Genomic_DNA"/>
</dbReference>
<keyword evidence="5 7" id="KW-0573">Peptidoglycan synthesis</keyword>
<comment type="similarity">
    <text evidence="2">Belongs to the YkuD family.</text>
</comment>
<keyword evidence="11" id="KW-1185">Reference proteome</keyword>
<organism evidence="10 11">
    <name type="scientific">Massilia agrisoli</name>
    <dbReference type="NCBI Taxonomy" id="2892444"/>
    <lineage>
        <taxon>Bacteria</taxon>
        <taxon>Pseudomonadati</taxon>
        <taxon>Pseudomonadota</taxon>
        <taxon>Betaproteobacteria</taxon>
        <taxon>Burkholderiales</taxon>
        <taxon>Oxalobacteraceae</taxon>
        <taxon>Telluria group</taxon>
        <taxon>Massilia</taxon>
    </lineage>
</organism>
<dbReference type="InterPro" id="IPR036366">
    <property type="entry name" value="PGBDSf"/>
</dbReference>
<reference evidence="10 11" key="1">
    <citation type="submission" date="2021-11" db="EMBL/GenBank/DDBJ databases">
        <authorList>
            <person name="Huq M.A."/>
        </authorList>
    </citation>
    <scope>NUCLEOTIDE SEQUENCE [LARGE SCALE GENOMIC DNA]</scope>
    <source>
        <strain evidence="10 11">MAHUQ-52</strain>
    </source>
</reference>
<dbReference type="InterPro" id="IPR036365">
    <property type="entry name" value="PGBD-like_sf"/>
</dbReference>
<gene>
    <name evidence="10" type="ORF">LMJ30_13670</name>
</gene>
<feature type="chain" id="PRO_5046466089" evidence="8">
    <location>
        <begin position="26"/>
        <end position="537"/>
    </location>
</feature>
<dbReference type="InterPro" id="IPR038063">
    <property type="entry name" value="Transpep_catalytic_dom"/>
</dbReference>
<feature type="signal peptide" evidence="8">
    <location>
        <begin position="1"/>
        <end position="25"/>
    </location>
</feature>
<dbReference type="SUPFAM" id="SSF47090">
    <property type="entry name" value="PGBD-like"/>
    <property type="match status" value="1"/>
</dbReference>
<dbReference type="Proteomes" id="UP001198701">
    <property type="component" value="Unassembled WGS sequence"/>
</dbReference>
<evidence type="ECO:0000256" key="3">
    <source>
        <dbReference type="ARBA" id="ARBA00022679"/>
    </source>
</evidence>
<dbReference type="Pfam" id="PF03734">
    <property type="entry name" value="YkuD"/>
    <property type="match status" value="1"/>
</dbReference>
<dbReference type="PANTHER" id="PTHR41533">
    <property type="entry name" value="L,D-TRANSPEPTIDASE HI_1667-RELATED"/>
    <property type="match status" value="1"/>
</dbReference>
<dbReference type="InterPro" id="IPR005490">
    <property type="entry name" value="LD_TPept_cat_dom"/>
</dbReference>
<dbReference type="InterPro" id="IPR045380">
    <property type="entry name" value="LD_TPept_scaffold_dom"/>
</dbReference>
<evidence type="ECO:0000313" key="10">
    <source>
        <dbReference type="EMBL" id="MCC6072001.1"/>
    </source>
</evidence>
<dbReference type="Pfam" id="PF01471">
    <property type="entry name" value="PG_binding_1"/>
    <property type="match status" value="1"/>
</dbReference>
<sequence length="537" mass="57890">MNTPYLKRLALAAATSLFLALPAAAAPAAATIEALATASLSAPPAARPYDERNWLQRFYAPRGYAPAWSGHSAKLALALLDGAEAHGLSPAEYRSDALRAQLDDGDAGEPRFDAALTRAMLHYLADLRVGRVTSEFHTTLPDPRLHSFDPVVQLRAALDGGGLAAAVAAAQPAFPFYARVKDALAHYRALAATGQHSALPLPATLRAGDPYAGAAQLRERLVLLGDLPPGSAATGDGAYTPALAEGVRHFQLRHGLEADGVLGKETMAALNVPLSRRVRQLELTLERLRWLPALGPGRVIAVNLPAYRLWALDIGATGAQAAPLEMRVIVGESVKTPTPLFIGQMRYLEFNPYWNVPSSIALGELLPKLMRDRDYLARNEMELVGAGLATPATTVTDASLAALRAGKLRVRQRPGPKNALGAVKFAMPNPMNIYLHSTSQRELFARNRRDLSHGCIRVEKPLELAHFVLGDQPEWTFDSVAAAMAPGPMRKVNLSAPIPVVLFYATAMVDRDGSVLFTRDIYRRDVALEQALHTHQG</sequence>
<protein>
    <submittedName>
        <fullName evidence="10">L,D-transpeptidase family protein</fullName>
    </submittedName>
</protein>
<comment type="caution">
    <text evidence="10">The sequence shown here is derived from an EMBL/GenBank/DDBJ whole genome shotgun (WGS) entry which is preliminary data.</text>
</comment>
<keyword evidence="4 7" id="KW-0133">Cell shape</keyword>
<dbReference type="Gene3D" id="1.10.101.10">
    <property type="entry name" value="PGBD-like superfamily/PGBD"/>
    <property type="match status" value="1"/>
</dbReference>
<evidence type="ECO:0000256" key="8">
    <source>
        <dbReference type="SAM" id="SignalP"/>
    </source>
</evidence>
<evidence type="ECO:0000256" key="1">
    <source>
        <dbReference type="ARBA" id="ARBA00004752"/>
    </source>
</evidence>
<feature type="domain" description="L,D-TPase catalytic" evidence="9">
    <location>
        <begin position="298"/>
        <end position="476"/>
    </location>
</feature>
<keyword evidence="8" id="KW-0732">Signal</keyword>
<evidence type="ECO:0000256" key="6">
    <source>
        <dbReference type="ARBA" id="ARBA00023316"/>
    </source>
</evidence>
<keyword evidence="3" id="KW-0808">Transferase</keyword>
<comment type="pathway">
    <text evidence="1 7">Cell wall biogenesis; peptidoglycan biosynthesis.</text>
</comment>
<dbReference type="InterPro" id="IPR052905">
    <property type="entry name" value="LD-transpeptidase_YkuD-like"/>
</dbReference>
<feature type="active site" description="Proton donor/acceptor" evidence="7">
    <location>
        <position position="436"/>
    </location>
</feature>
<dbReference type="Gene3D" id="2.40.440.10">
    <property type="entry name" value="L,D-transpeptidase catalytic domain-like"/>
    <property type="match status" value="1"/>
</dbReference>
<evidence type="ECO:0000256" key="5">
    <source>
        <dbReference type="ARBA" id="ARBA00022984"/>
    </source>
</evidence>
<dbReference type="PROSITE" id="PS52029">
    <property type="entry name" value="LD_TPASE"/>
    <property type="match status" value="1"/>
</dbReference>
<dbReference type="CDD" id="cd16913">
    <property type="entry name" value="YkuD_like"/>
    <property type="match status" value="1"/>
</dbReference>
<evidence type="ECO:0000259" key="9">
    <source>
        <dbReference type="PROSITE" id="PS52029"/>
    </source>
</evidence>
<evidence type="ECO:0000313" key="11">
    <source>
        <dbReference type="Proteomes" id="UP001198701"/>
    </source>
</evidence>
<proteinExistence type="inferred from homology"/>
<evidence type="ECO:0000256" key="4">
    <source>
        <dbReference type="ARBA" id="ARBA00022960"/>
    </source>
</evidence>
<keyword evidence="6 7" id="KW-0961">Cell wall biogenesis/degradation</keyword>
<dbReference type="PANTHER" id="PTHR41533:SF2">
    <property type="entry name" value="BLR7131 PROTEIN"/>
    <property type="match status" value="1"/>
</dbReference>